<comment type="caution">
    <text evidence="1">The sequence shown here is derived from an EMBL/GenBank/DDBJ whole genome shotgun (WGS) entry which is preliminary data.</text>
</comment>
<name>A0ABX0HRQ3_9PROT</name>
<keyword evidence="2" id="KW-1185">Reference proteome</keyword>
<proteinExistence type="predicted"/>
<organism evidence="1 2">
    <name type="scientific">Aquisalinus luteolus</name>
    <dbReference type="NCBI Taxonomy" id="1566827"/>
    <lineage>
        <taxon>Bacteria</taxon>
        <taxon>Pseudomonadati</taxon>
        <taxon>Pseudomonadota</taxon>
        <taxon>Alphaproteobacteria</taxon>
        <taxon>Parvularculales</taxon>
        <taxon>Parvularculaceae</taxon>
        <taxon>Aquisalinus</taxon>
    </lineage>
</organism>
<protein>
    <submittedName>
        <fullName evidence="1">Uncharacterized protein</fullName>
    </submittedName>
</protein>
<accession>A0ABX0HRQ3</accession>
<dbReference type="SUPFAM" id="SSF160207">
    <property type="entry name" value="NMB0488-like"/>
    <property type="match status" value="1"/>
</dbReference>
<dbReference type="Gene3D" id="3.40.1590.10">
    <property type="entry name" value="NMB0488-like"/>
    <property type="match status" value="1"/>
</dbReference>
<dbReference type="RefSeq" id="WP_166426560.1">
    <property type="nucleotide sequence ID" value="NZ_VCJR02000003.1"/>
</dbReference>
<reference evidence="1 2" key="1">
    <citation type="submission" date="2020-02" db="EMBL/GenBank/DDBJ databases">
        <title>Genome sequence of Parvularcula flava strain NH6-79.</title>
        <authorList>
            <person name="Abdul Karim M.H."/>
            <person name="Lam M.Q."/>
            <person name="Chen S.J."/>
            <person name="Yahya A."/>
            <person name="Shahir S."/>
            <person name="Shamsir M.S."/>
            <person name="Chong C.S."/>
        </authorList>
    </citation>
    <scope>NUCLEOTIDE SEQUENCE [LARGE SCALE GENOMIC DNA]</scope>
    <source>
        <strain evidence="1 2">NH6-79</strain>
    </source>
</reference>
<gene>
    <name evidence="1" type="ORF">FF098_014330</name>
</gene>
<dbReference type="EMBL" id="VCJR02000003">
    <property type="protein sequence ID" value="NHK29096.1"/>
    <property type="molecule type" value="Genomic_DNA"/>
</dbReference>
<evidence type="ECO:0000313" key="2">
    <source>
        <dbReference type="Proteomes" id="UP000818603"/>
    </source>
</evidence>
<dbReference type="Proteomes" id="UP000818603">
    <property type="component" value="Unassembled WGS sequence"/>
</dbReference>
<dbReference type="InterPro" id="IPR037891">
    <property type="entry name" value="Cdil-like_sf"/>
</dbReference>
<evidence type="ECO:0000313" key="1">
    <source>
        <dbReference type="EMBL" id="NHK29096.1"/>
    </source>
</evidence>
<sequence>MPHPRQDEWKNVQKPMLDAVGARSWSGLAKGAMAVGLQCTDGIVTMTPGRDYEKQGGTSLPDQAITVPLEVPDLGQKLVEAFERCS</sequence>